<evidence type="ECO:0000259" key="16">
    <source>
        <dbReference type="Pfam" id="PF00905"/>
    </source>
</evidence>
<sequence length="917" mass="96943">MSEHRRKPPNGGRAGGGGGRRRAPSGGPAPRQGGGYDAAGGYGGRTGARRAAGGGGGRRRAAPPDEYAGSRSGGHGGGGRRGGGGYGGDDDYGRPRRRRSEPAKKRFIDYPRHDRDGLKAFVPSWKQVLGMCVLGFGLLVALTAIGLALVSKPNVALAAQQQNNVYYWSDGSQMAATGGQTNRQIIPLAEIPRTMQTAIISAENASFYEDSGIDPKGIARALFNMAKGGDTQSGSTITQQYVKNAMLNDQSQTLSRKVKELFVSIKVGASEQKDTILEGYLNTAYYGRGAYGIQAAAQAYFKKDASKLNASETAVLAAVLKGPNFYDPHGGEGPGATPKENLARAKERWAWILDRQTEVKIQGKVSLTPAERAKYRKYPKVEKWSPGGDLTGQTGYLIDTADKYVRKTTGLTKQEMELGGYQIYTTFDKKKVMALQASVDKARKKHIDEKRRKDKFVQFGGASVEPETGKIVAIYGGPGFDKGHFFNNADALGVPVGSTWKPIVLATAMDKGTYATDGEGISAQSVYNANDNQVIVDQDGEPVPDKDGEPFRQKNEGETNWGPRTLEFSMLRSINSPFVQLGIDVGLSNVAQTAESMGILKDTLGNTRIASFALGTATPSAIRMASAYATFAAEGTHIEPFSVVKVKKDGQEINTEEFGEHKKSQAFDENVANNVTQVLEKVVSDQNGTGHAAAALGRPAAGKTGTTDSNASAWFVGYTPQLTTSISMYRPDPKSLDPDTKEKVNKDERTKDFPSLLSMNGTAGVESIHGGAIPTEVWTDYMKAALNGKETVDFTPATPITNKIYGGGAKKPEPKPKHTEEPDDPTTGKPEKPGGAGGQTCDPTKDPNCWGQTTTDGGTTLNGGTTDGGTTTDGTTTDGNTIFGTTDGGTTGGTSPSPSPSPTGNSNGGGGPRGLLG</sequence>
<evidence type="ECO:0000256" key="12">
    <source>
        <dbReference type="ARBA" id="ARBA00034000"/>
    </source>
</evidence>
<feature type="region of interest" description="Disordered" evidence="14">
    <location>
        <begin position="795"/>
        <end position="917"/>
    </location>
</feature>
<keyword evidence="10" id="KW-0511">Multifunctional enzyme</keyword>
<comment type="caution">
    <text evidence="18">The sequence shown here is derived from an EMBL/GenBank/DDBJ whole genome shotgun (WGS) entry which is preliminary data.</text>
</comment>
<comment type="similarity">
    <text evidence="2">In the N-terminal section; belongs to the glycosyltransferase 51 family.</text>
</comment>
<evidence type="ECO:0000256" key="14">
    <source>
        <dbReference type="SAM" id="MobiDB-lite"/>
    </source>
</evidence>
<evidence type="ECO:0000256" key="6">
    <source>
        <dbReference type="ARBA" id="ARBA00022679"/>
    </source>
</evidence>
<dbReference type="InterPro" id="IPR023346">
    <property type="entry name" value="Lysozyme-like_dom_sf"/>
</dbReference>
<keyword evidence="11" id="KW-0961">Cell wall biogenesis/degradation</keyword>
<dbReference type="GO" id="GO:0071555">
    <property type="term" value="P:cell wall organization"/>
    <property type="evidence" value="ECO:0007669"/>
    <property type="project" value="UniProtKB-KW"/>
</dbReference>
<evidence type="ECO:0000313" key="18">
    <source>
        <dbReference type="EMBL" id="MQY12653.1"/>
    </source>
</evidence>
<keyword evidence="15" id="KW-0812">Transmembrane</keyword>
<dbReference type="RefSeq" id="WP_153452284.1">
    <property type="nucleotide sequence ID" value="NZ_WEGJ01000008.1"/>
</dbReference>
<keyword evidence="9" id="KW-0573">Peptidoglycan synthesis</keyword>
<keyword evidence="6 18" id="KW-0808">Transferase</keyword>
<dbReference type="GO" id="GO:0008955">
    <property type="term" value="F:peptidoglycan glycosyltransferase activity"/>
    <property type="evidence" value="ECO:0007669"/>
    <property type="project" value="UniProtKB-EC"/>
</dbReference>
<dbReference type="FunFam" id="1.10.3810.10:FF:000001">
    <property type="entry name" value="Penicillin-binding protein 1A"/>
    <property type="match status" value="1"/>
</dbReference>
<feature type="domain" description="Glycosyl transferase family 51" evidence="17">
    <location>
        <begin position="172"/>
        <end position="355"/>
    </location>
</feature>
<keyword evidence="15" id="KW-0472">Membrane</keyword>
<dbReference type="GO" id="GO:0009002">
    <property type="term" value="F:serine-type D-Ala-D-Ala carboxypeptidase activity"/>
    <property type="evidence" value="ECO:0007669"/>
    <property type="project" value="UniProtKB-EC"/>
</dbReference>
<feature type="compositionally biased region" description="Basic and acidic residues" evidence="14">
    <location>
        <begin position="810"/>
        <end position="820"/>
    </location>
</feature>
<dbReference type="PANTHER" id="PTHR32282:SF34">
    <property type="entry name" value="PENICILLIN-BINDING PROTEIN 1A"/>
    <property type="match status" value="1"/>
</dbReference>
<evidence type="ECO:0000256" key="11">
    <source>
        <dbReference type="ARBA" id="ARBA00023316"/>
    </source>
</evidence>
<evidence type="ECO:0000256" key="2">
    <source>
        <dbReference type="ARBA" id="ARBA00007739"/>
    </source>
</evidence>
<dbReference type="SUPFAM" id="SSF53955">
    <property type="entry name" value="Lysozyme-like"/>
    <property type="match status" value="1"/>
</dbReference>
<dbReference type="OrthoDB" id="8865355at2"/>
<dbReference type="Pfam" id="PF00905">
    <property type="entry name" value="Transpeptidase"/>
    <property type="match status" value="1"/>
</dbReference>
<feature type="compositionally biased region" description="Low complexity" evidence="14">
    <location>
        <begin position="851"/>
        <end position="885"/>
    </location>
</feature>
<dbReference type="InterPro" id="IPR012338">
    <property type="entry name" value="Beta-lactam/transpept-like"/>
</dbReference>
<feature type="region of interest" description="Disordered" evidence="14">
    <location>
        <begin position="540"/>
        <end position="560"/>
    </location>
</feature>
<keyword evidence="3" id="KW-0121">Carboxypeptidase</keyword>
<comment type="catalytic activity">
    <reaction evidence="13">
        <text>[GlcNAc-(1-&gt;4)-Mur2Ac(oyl-L-Ala-gamma-D-Glu-L-Lys-D-Ala-D-Ala)](n)-di-trans,octa-cis-undecaprenyl diphosphate + beta-D-GlcNAc-(1-&gt;4)-Mur2Ac(oyl-L-Ala-gamma-D-Glu-L-Lys-D-Ala-D-Ala)-di-trans,octa-cis-undecaprenyl diphosphate = [GlcNAc-(1-&gt;4)-Mur2Ac(oyl-L-Ala-gamma-D-Glu-L-Lys-D-Ala-D-Ala)](n+1)-di-trans,octa-cis-undecaprenyl diphosphate + di-trans,octa-cis-undecaprenyl diphosphate + H(+)</text>
        <dbReference type="Rhea" id="RHEA:23708"/>
        <dbReference type="Rhea" id="RHEA-COMP:9602"/>
        <dbReference type="Rhea" id="RHEA-COMP:9603"/>
        <dbReference type="ChEBI" id="CHEBI:15378"/>
        <dbReference type="ChEBI" id="CHEBI:58405"/>
        <dbReference type="ChEBI" id="CHEBI:60033"/>
        <dbReference type="ChEBI" id="CHEBI:78435"/>
        <dbReference type="EC" id="2.4.99.28"/>
    </reaction>
</comment>
<evidence type="ECO:0000256" key="15">
    <source>
        <dbReference type="SAM" id="Phobius"/>
    </source>
</evidence>
<evidence type="ECO:0000256" key="5">
    <source>
        <dbReference type="ARBA" id="ARBA00022676"/>
    </source>
</evidence>
<evidence type="ECO:0000256" key="3">
    <source>
        <dbReference type="ARBA" id="ARBA00022645"/>
    </source>
</evidence>
<organism evidence="18 19">
    <name type="scientific">Streptomyces smaragdinus</name>
    <dbReference type="NCBI Taxonomy" id="2585196"/>
    <lineage>
        <taxon>Bacteria</taxon>
        <taxon>Bacillati</taxon>
        <taxon>Actinomycetota</taxon>
        <taxon>Actinomycetes</taxon>
        <taxon>Kitasatosporales</taxon>
        <taxon>Streptomycetaceae</taxon>
        <taxon>Streptomyces</taxon>
    </lineage>
</organism>
<keyword evidence="15" id="KW-1133">Transmembrane helix</keyword>
<proteinExistence type="inferred from homology"/>
<dbReference type="InterPro" id="IPR050396">
    <property type="entry name" value="Glycosyltr_51/Transpeptidase"/>
</dbReference>
<accession>A0A7K0CH00</accession>
<evidence type="ECO:0000256" key="10">
    <source>
        <dbReference type="ARBA" id="ARBA00023268"/>
    </source>
</evidence>
<keyword evidence="19" id="KW-1185">Reference proteome</keyword>
<dbReference type="InterPro" id="IPR001460">
    <property type="entry name" value="PCN-bd_Tpept"/>
</dbReference>
<dbReference type="EC" id="2.4.2.-" evidence="18"/>
<dbReference type="AlphaFoldDB" id="A0A7K0CH00"/>
<dbReference type="GO" id="GO:0008658">
    <property type="term" value="F:penicillin binding"/>
    <property type="evidence" value="ECO:0007669"/>
    <property type="project" value="InterPro"/>
</dbReference>
<evidence type="ECO:0000259" key="17">
    <source>
        <dbReference type="Pfam" id="PF00912"/>
    </source>
</evidence>
<feature type="region of interest" description="Disordered" evidence="14">
    <location>
        <begin position="1"/>
        <end position="107"/>
    </location>
</feature>
<evidence type="ECO:0000256" key="1">
    <source>
        <dbReference type="ARBA" id="ARBA00007090"/>
    </source>
</evidence>
<feature type="compositionally biased region" description="Gly residues" evidence="14">
    <location>
        <begin position="32"/>
        <end position="56"/>
    </location>
</feature>
<evidence type="ECO:0000256" key="8">
    <source>
        <dbReference type="ARBA" id="ARBA00022960"/>
    </source>
</evidence>
<dbReference type="GO" id="GO:0008360">
    <property type="term" value="P:regulation of cell shape"/>
    <property type="evidence" value="ECO:0007669"/>
    <property type="project" value="UniProtKB-KW"/>
</dbReference>
<feature type="region of interest" description="Disordered" evidence="14">
    <location>
        <begin position="728"/>
        <end position="758"/>
    </location>
</feature>
<gene>
    <name evidence="18" type="primary">mtgA</name>
    <name evidence="18" type="ORF">SRB5_27890</name>
</gene>
<feature type="compositionally biased region" description="Basic and acidic residues" evidence="14">
    <location>
        <begin position="731"/>
        <end position="752"/>
    </location>
</feature>
<feature type="compositionally biased region" description="Basic and acidic residues" evidence="14">
    <location>
        <begin position="543"/>
        <end position="557"/>
    </location>
</feature>
<evidence type="ECO:0000256" key="7">
    <source>
        <dbReference type="ARBA" id="ARBA00022801"/>
    </source>
</evidence>
<dbReference type="InterPro" id="IPR036950">
    <property type="entry name" value="PBP_transglycosylase"/>
</dbReference>
<dbReference type="Pfam" id="PF00912">
    <property type="entry name" value="Transgly"/>
    <property type="match status" value="1"/>
</dbReference>
<feature type="domain" description="Penicillin-binding protein transpeptidase" evidence="16">
    <location>
        <begin position="464"/>
        <end position="726"/>
    </location>
</feature>
<feature type="compositionally biased region" description="Gly residues" evidence="14">
    <location>
        <begin position="906"/>
        <end position="917"/>
    </location>
</feature>
<dbReference type="Gene3D" id="1.10.3810.10">
    <property type="entry name" value="Biosynthetic peptidoglycan transglycosylase-like"/>
    <property type="match status" value="1"/>
</dbReference>
<name>A0A7K0CH00_9ACTN</name>
<keyword evidence="7" id="KW-0378">Hydrolase</keyword>
<dbReference type="Gene3D" id="3.40.710.10">
    <property type="entry name" value="DD-peptidase/beta-lactamase superfamily"/>
    <property type="match status" value="1"/>
</dbReference>
<evidence type="ECO:0000256" key="4">
    <source>
        <dbReference type="ARBA" id="ARBA00022670"/>
    </source>
</evidence>
<keyword evidence="4" id="KW-0645">Protease</keyword>
<feature type="compositionally biased region" description="Gly residues" evidence="14">
    <location>
        <begin position="71"/>
        <end position="87"/>
    </location>
</feature>
<dbReference type="Proteomes" id="UP000466345">
    <property type="component" value="Unassembled WGS sequence"/>
</dbReference>
<comment type="similarity">
    <text evidence="1">In the C-terminal section; belongs to the transpeptidase family.</text>
</comment>
<feature type="transmembrane region" description="Helical" evidence="15">
    <location>
        <begin position="128"/>
        <end position="150"/>
    </location>
</feature>
<evidence type="ECO:0000256" key="13">
    <source>
        <dbReference type="ARBA" id="ARBA00049902"/>
    </source>
</evidence>
<keyword evidence="8" id="KW-0133">Cell shape</keyword>
<evidence type="ECO:0000313" key="19">
    <source>
        <dbReference type="Proteomes" id="UP000466345"/>
    </source>
</evidence>
<comment type="catalytic activity">
    <reaction evidence="12">
        <text>Preferential cleavage: (Ac)2-L-Lys-D-Ala-|-D-Ala. Also transpeptidation of peptidyl-alanyl moieties that are N-acyl substituents of D-alanine.</text>
        <dbReference type="EC" id="3.4.16.4"/>
    </reaction>
</comment>
<dbReference type="PANTHER" id="PTHR32282">
    <property type="entry name" value="BINDING PROTEIN TRANSPEPTIDASE, PUTATIVE-RELATED"/>
    <property type="match status" value="1"/>
</dbReference>
<dbReference type="GO" id="GO:0030288">
    <property type="term" value="C:outer membrane-bounded periplasmic space"/>
    <property type="evidence" value="ECO:0007669"/>
    <property type="project" value="TreeGrafter"/>
</dbReference>
<dbReference type="GO" id="GO:0009252">
    <property type="term" value="P:peptidoglycan biosynthetic process"/>
    <property type="evidence" value="ECO:0007669"/>
    <property type="project" value="UniProtKB-KW"/>
</dbReference>
<evidence type="ECO:0000256" key="9">
    <source>
        <dbReference type="ARBA" id="ARBA00022984"/>
    </source>
</evidence>
<protein>
    <submittedName>
        <fullName evidence="18">Monofunctional biosynthetic peptidoglycan transglycosylase</fullName>
        <ecNumber evidence="18">2.4.2.-</ecNumber>
    </submittedName>
</protein>
<keyword evidence="5 18" id="KW-0328">Glycosyltransferase</keyword>
<dbReference type="SUPFAM" id="SSF56601">
    <property type="entry name" value="beta-lactamase/transpeptidase-like"/>
    <property type="match status" value="1"/>
</dbReference>
<dbReference type="EMBL" id="WEGJ01000008">
    <property type="protein sequence ID" value="MQY12653.1"/>
    <property type="molecule type" value="Genomic_DNA"/>
</dbReference>
<reference evidence="18 19" key="1">
    <citation type="submission" date="2019-10" db="EMBL/GenBank/DDBJ databases">
        <title>Streptomyces smaragdinus sp. nov. and Streptomyces fabii sp. nov., isolated from the gut of fungus growing-termite Macrotermes natalensis.</title>
        <authorList>
            <person name="Schwitalla J."/>
            <person name="Benndorf R."/>
            <person name="Martin K."/>
            <person name="De Beer W."/>
            <person name="Kaster A.-K."/>
            <person name="Vollmers J."/>
            <person name="Poulsen M."/>
            <person name="Beemelmanns C."/>
        </authorList>
    </citation>
    <scope>NUCLEOTIDE SEQUENCE [LARGE SCALE GENOMIC DNA]</scope>
    <source>
        <strain evidence="18 19">RB5</strain>
    </source>
</reference>
<dbReference type="GO" id="GO:0006508">
    <property type="term" value="P:proteolysis"/>
    <property type="evidence" value="ECO:0007669"/>
    <property type="project" value="UniProtKB-KW"/>
</dbReference>
<dbReference type="InterPro" id="IPR001264">
    <property type="entry name" value="Glyco_trans_51"/>
</dbReference>